<dbReference type="KEGG" id="mfre:EXE63_00110"/>
<accession>A0A6H0RW99</accession>
<evidence type="ECO:0000313" key="1">
    <source>
        <dbReference type="EMBL" id="QIV79493.1"/>
    </source>
</evidence>
<evidence type="ECO:0000313" key="2">
    <source>
        <dbReference type="Proteomes" id="UP000501849"/>
    </source>
</evidence>
<geneLocation type="plasmid" evidence="1 2">
    <name>unnamed1</name>
</geneLocation>
<dbReference type="EMBL" id="CP038797">
    <property type="protein sequence ID" value="QIV79493.1"/>
    <property type="molecule type" value="Genomic_DNA"/>
</dbReference>
<sequence length="64" mass="6290">MLGAVAEVVLVVVVDATVPAPGSAERMLSGEAIATPMTPSATTRMAPRAICAPEERRGAGAAGG</sequence>
<dbReference type="AlphaFoldDB" id="A0A6H0RW99"/>
<dbReference type="Proteomes" id="UP000501849">
    <property type="component" value="Plasmid unnamed1"/>
</dbReference>
<keyword evidence="2" id="KW-1185">Reference proteome</keyword>
<keyword evidence="1" id="KW-0614">Plasmid</keyword>
<reference evidence="1 2" key="1">
    <citation type="submission" date="2019-04" db="EMBL/GenBank/DDBJ databases">
        <title>Draft, Whole-Genome Sequence of the Anthracene-degrading Mycobacterium frederiksbergense LB501T, Isolated from a Polycyclic Aromatic Hydrocarbon (PAH)-Contaminated Soil.</title>
        <authorList>
            <person name="Augelletti F."/>
        </authorList>
    </citation>
    <scope>NUCLEOTIDE SEQUENCE [LARGE SCALE GENOMIC DNA]</scope>
    <source>
        <strain evidence="1 2">LB 501T</strain>
        <plasmid evidence="1 2">unnamed1</plasmid>
    </source>
</reference>
<proteinExistence type="predicted"/>
<name>A0A6H0RW99_9MYCO</name>
<protein>
    <submittedName>
        <fullName evidence="1">Uncharacterized protein</fullName>
    </submittedName>
</protein>
<gene>
    <name evidence="1" type="ORF">EXE63_00110</name>
</gene>
<organism evidence="1 2">
    <name type="scientific">Mycolicibacterium frederiksbergense</name>
    <dbReference type="NCBI Taxonomy" id="117567"/>
    <lineage>
        <taxon>Bacteria</taxon>
        <taxon>Bacillati</taxon>
        <taxon>Actinomycetota</taxon>
        <taxon>Actinomycetes</taxon>
        <taxon>Mycobacteriales</taxon>
        <taxon>Mycobacteriaceae</taxon>
        <taxon>Mycolicibacterium</taxon>
    </lineage>
</organism>